<evidence type="ECO:0000313" key="1">
    <source>
        <dbReference type="EMBL" id="RLV99993.1"/>
    </source>
</evidence>
<dbReference type="Proteomes" id="UP000276834">
    <property type="component" value="Unassembled WGS sequence"/>
</dbReference>
<comment type="caution">
    <text evidence="1">The sequence shown here is derived from an EMBL/GenBank/DDBJ whole genome shotgun (WGS) entry which is preliminary data.</text>
</comment>
<keyword evidence="2" id="KW-1185">Reference proteome</keyword>
<accession>A0A3L8SC94</accession>
<reference evidence="1 2" key="1">
    <citation type="journal article" date="2018" name="Proc. R. Soc. B">
        <title>A non-coding region near Follistatin controls head colour polymorphism in the Gouldian finch.</title>
        <authorList>
            <person name="Toomey M.B."/>
            <person name="Marques C.I."/>
            <person name="Andrade P."/>
            <person name="Araujo P.M."/>
            <person name="Sabatino S."/>
            <person name="Gazda M.A."/>
            <person name="Afonso S."/>
            <person name="Lopes R.J."/>
            <person name="Corbo J.C."/>
            <person name="Carneiro M."/>
        </authorList>
    </citation>
    <scope>NUCLEOTIDE SEQUENCE [LARGE SCALE GENOMIC DNA]</scope>
    <source>
        <strain evidence="1">Red01</strain>
        <tissue evidence="1">Muscle</tissue>
    </source>
</reference>
<dbReference type="AlphaFoldDB" id="A0A3L8SC94"/>
<dbReference type="EMBL" id="QUSF01000029">
    <property type="protein sequence ID" value="RLV99993.1"/>
    <property type="molecule type" value="Genomic_DNA"/>
</dbReference>
<protein>
    <submittedName>
        <fullName evidence="1">Uncharacterized protein</fullName>
    </submittedName>
</protein>
<proteinExistence type="predicted"/>
<evidence type="ECO:0000313" key="2">
    <source>
        <dbReference type="Proteomes" id="UP000276834"/>
    </source>
</evidence>
<sequence length="130" mass="14438">MAKIAQGSGDIIRQPQLPLPEEIHSPVGGTSRNQPTSRVSCLDEAFTCFSVLVPKLIPVPVFGNCSRAWHCWQYLETVMNHAKGEVGGFWHISGRGSVICDKRSILIDWRSYLLLIQVLDPLKMSSSAFL</sequence>
<name>A0A3L8SC94_CHLGU</name>
<organism evidence="1 2">
    <name type="scientific">Chloebia gouldiae</name>
    <name type="common">Gouldian finch</name>
    <name type="synonym">Erythrura gouldiae</name>
    <dbReference type="NCBI Taxonomy" id="44316"/>
    <lineage>
        <taxon>Eukaryota</taxon>
        <taxon>Metazoa</taxon>
        <taxon>Chordata</taxon>
        <taxon>Craniata</taxon>
        <taxon>Vertebrata</taxon>
        <taxon>Euteleostomi</taxon>
        <taxon>Archelosauria</taxon>
        <taxon>Archosauria</taxon>
        <taxon>Dinosauria</taxon>
        <taxon>Saurischia</taxon>
        <taxon>Theropoda</taxon>
        <taxon>Coelurosauria</taxon>
        <taxon>Aves</taxon>
        <taxon>Neognathae</taxon>
        <taxon>Neoaves</taxon>
        <taxon>Telluraves</taxon>
        <taxon>Australaves</taxon>
        <taxon>Passeriformes</taxon>
        <taxon>Passeroidea</taxon>
        <taxon>Passeridae</taxon>
        <taxon>Chloebia</taxon>
    </lineage>
</organism>
<gene>
    <name evidence="1" type="ORF">DV515_00009233</name>
</gene>